<keyword evidence="13" id="KW-0946">Virion</keyword>
<comment type="catalytic activity">
    <reaction evidence="23">
        <text>a 5'-end (5'-triphosphoguanosine)-adenylyl-adenylyl-cytidylyl-adenosine in mRNA + 2 S-adenosyl-L-methionine = a 5'-end (N(7)-methyl 5'-triphosphoguanosine)-(2'-O-methyladenylyl)-adenylyl-cytidylyl-adenosine in mRNA + 2 S-adenosyl-L-homocysteine + H(+)</text>
        <dbReference type="Rhea" id="RHEA:65376"/>
        <dbReference type="Rhea" id="RHEA-COMP:16797"/>
        <dbReference type="Rhea" id="RHEA-COMP:16798"/>
        <dbReference type="ChEBI" id="CHEBI:15378"/>
        <dbReference type="ChEBI" id="CHEBI:57856"/>
        <dbReference type="ChEBI" id="CHEBI:59789"/>
        <dbReference type="ChEBI" id="CHEBI:156483"/>
        <dbReference type="ChEBI" id="CHEBI:156484"/>
        <dbReference type="EC" id="2.1.1.375"/>
    </reaction>
</comment>
<feature type="domain" description="RdRp catalytic" evidence="26">
    <location>
        <begin position="565"/>
        <end position="730"/>
    </location>
</feature>
<dbReference type="Pfam" id="PF14314">
    <property type="entry name" value="Methyltrans_Mon_2nd"/>
    <property type="match status" value="1"/>
</dbReference>
<evidence type="ECO:0000256" key="12">
    <source>
        <dbReference type="ARBA" id="ARBA00022840"/>
    </source>
</evidence>
<evidence type="ECO:0000256" key="3">
    <source>
        <dbReference type="ARBA" id="ARBA00012582"/>
    </source>
</evidence>
<evidence type="ECO:0000256" key="13">
    <source>
        <dbReference type="ARBA" id="ARBA00022844"/>
    </source>
</evidence>
<keyword evidence="12" id="KW-0067">ATP-binding</keyword>
<dbReference type="Proteomes" id="UP000269427">
    <property type="component" value="Segment"/>
</dbReference>
<reference evidence="28 29" key="1">
    <citation type="journal article" date="2016" name="Nature">
        <title>Redefining the invertebrate RNA virosphere.</title>
        <authorList>
            <person name="Shi M."/>
            <person name="Lin X.D."/>
            <person name="Tian J.H."/>
            <person name="Chen L.J."/>
            <person name="Chen X."/>
            <person name="Li C.X."/>
            <person name="Qin X.C."/>
            <person name="Li J."/>
            <person name="Cao J.P."/>
            <person name="Eden J.S."/>
            <person name="Buchmann J."/>
            <person name="Wang W."/>
            <person name="Xu J."/>
            <person name="Holmes E.C."/>
            <person name="Zhang Y.Z."/>
        </authorList>
    </citation>
    <scope>NUCLEOTIDE SEQUENCE [LARGE SCALE GENOMIC DNA]</scope>
    <source>
        <strain evidence="28 29">QTM24798</strain>
    </source>
</reference>
<comment type="catalytic activity">
    <reaction evidence="18">
        <text>a 5'-end (5'-triphosphoguanosine)-(2'-O-methyladenylyl)-adenylyl-cytidylyl-adenosine in mRNA + S-adenosyl-L-methionine = a 5'-end (N(7)-methyl 5'-triphosphoguanosine)-(2'-O-methyladenylyl)-adenylyl-cytidylyl-adenosine in mRNA + S-adenosyl-L-homocysteine</text>
        <dbReference type="Rhea" id="RHEA:65440"/>
        <dbReference type="Rhea" id="RHEA-COMP:16798"/>
        <dbReference type="Rhea" id="RHEA-COMP:16801"/>
        <dbReference type="ChEBI" id="CHEBI:57856"/>
        <dbReference type="ChEBI" id="CHEBI:59789"/>
        <dbReference type="ChEBI" id="CHEBI:156482"/>
        <dbReference type="ChEBI" id="CHEBI:156483"/>
    </reaction>
</comment>
<dbReference type="GO" id="GO:0004482">
    <property type="term" value="F:mRNA 5'-cap (guanine-N7-)-methyltransferase activity"/>
    <property type="evidence" value="ECO:0007669"/>
    <property type="project" value="InterPro"/>
</dbReference>
<keyword evidence="15" id="KW-0506">mRNA capping</keyword>
<keyword evidence="11" id="KW-0378">Hydrolase</keyword>
<dbReference type="EC" id="2.7.7.48" evidence="2"/>
<keyword evidence="10" id="KW-0547">Nucleotide-binding</keyword>
<evidence type="ECO:0000256" key="15">
    <source>
        <dbReference type="ARBA" id="ARBA00023042"/>
    </source>
</evidence>
<dbReference type="EMBL" id="KX884421">
    <property type="protein sequence ID" value="APG78705.1"/>
    <property type="molecule type" value="Genomic_RNA"/>
</dbReference>
<keyword evidence="7" id="KW-0808">Transferase</keyword>
<evidence type="ECO:0000256" key="1">
    <source>
        <dbReference type="ARBA" id="ARBA00004328"/>
    </source>
</evidence>
<evidence type="ECO:0000313" key="29">
    <source>
        <dbReference type="Proteomes" id="UP000269427"/>
    </source>
</evidence>
<dbReference type="EC" id="2.1.1.375" evidence="19"/>
<dbReference type="GeneID" id="65099204"/>
<evidence type="ECO:0000259" key="27">
    <source>
        <dbReference type="PROSITE" id="PS51590"/>
    </source>
</evidence>
<keyword evidence="9" id="KW-0548">Nucleotidyltransferase</keyword>
<dbReference type="InterPro" id="IPR025786">
    <property type="entry name" value="Mononega_L_MeTrfase"/>
</dbReference>
<evidence type="ECO:0000256" key="23">
    <source>
        <dbReference type="ARBA" id="ARBA00047370"/>
    </source>
</evidence>
<evidence type="ECO:0000256" key="14">
    <source>
        <dbReference type="ARBA" id="ARBA00022953"/>
    </source>
</evidence>
<evidence type="ECO:0000256" key="9">
    <source>
        <dbReference type="ARBA" id="ARBA00022695"/>
    </source>
</evidence>
<evidence type="ECO:0000256" key="22">
    <source>
        <dbReference type="ARBA" id="ARBA00047332"/>
    </source>
</evidence>
<keyword evidence="8" id="KW-0949">S-adenosyl-L-methionine</keyword>
<dbReference type="InterPro" id="IPR039530">
    <property type="entry name" value="L_methyltransferase_rhabdo"/>
</dbReference>
<name>A0A1L3KN22_9MONO</name>
<dbReference type="GO" id="GO:0044423">
    <property type="term" value="C:virion component"/>
    <property type="evidence" value="ECO:0007669"/>
    <property type="project" value="UniProtKB-KW"/>
</dbReference>
<evidence type="ECO:0000256" key="7">
    <source>
        <dbReference type="ARBA" id="ARBA00022679"/>
    </source>
</evidence>
<evidence type="ECO:0000256" key="17">
    <source>
        <dbReference type="ARBA" id="ARBA00024494"/>
    </source>
</evidence>
<evidence type="ECO:0000256" key="8">
    <source>
        <dbReference type="ARBA" id="ARBA00022691"/>
    </source>
</evidence>
<evidence type="ECO:0000256" key="5">
    <source>
        <dbReference type="ARBA" id="ARBA00022603"/>
    </source>
</evidence>
<dbReference type="GO" id="GO:0005524">
    <property type="term" value="F:ATP binding"/>
    <property type="evidence" value="ECO:0007669"/>
    <property type="project" value="UniProtKB-KW"/>
</dbReference>
<dbReference type="RefSeq" id="YP_010084249.1">
    <property type="nucleotide sequence ID" value="NC_055114.1"/>
</dbReference>
<evidence type="ECO:0000313" key="28">
    <source>
        <dbReference type="EMBL" id="APG78705.1"/>
    </source>
</evidence>
<dbReference type="KEGG" id="vg:65099204"/>
<evidence type="ECO:0000256" key="6">
    <source>
        <dbReference type="ARBA" id="ARBA00022664"/>
    </source>
</evidence>
<dbReference type="InterPro" id="IPR014023">
    <property type="entry name" value="Mononeg_RNA_pol_cat"/>
</dbReference>
<evidence type="ECO:0000259" key="26">
    <source>
        <dbReference type="PROSITE" id="PS50526"/>
    </source>
</evidence>
<dbReference type="InterPro" id="IPR026890">
    <property type="entry name" value="Mononeg_mRNAcap"/>
</dbReference>
<evidence type="ECO:0000256" key="18">
    <source>
        <dbReference type="ARBA" id="ARBA00024499"/>
    </source>
</evidence>
<evidence type="ECO:0000256" key="25">
    <source>
        <dbReference type="SAM" id="MobiDB-lite"/>
    </source>
</evidence>
<protein>
    <recommendedName>
        <fullName evidence="21">Replicase</fullName>
        <ecNumber evidence="19">2.1.1.375</ecNumber>
        <ecNumber evidence="2">2.7.7.48</ecNumber>
        <ecNumber evidence="3">2.7.7.88</ecNumber>
    </recommendedName>
    <alternativeName>
        <fullName evidence="20">Transcriptase</fullName>
    </alternativeName>
</protein>
<dbReference type="PROSITE" id="PS51590">
    <property type="entry name" value="SAM_MT_MNV_L"/>
    <property type="match status" value="1"/>
</dbReference>
<evidence type="ECO:0000256" key="16">
    <source>
        <dbReference type="ARBA" id="ARBA00023268"/>
    </source>
</evidence>
<dbReference type="Pfam" id="PF14318">
    <property type="entry name" value="Mononeg_mRNAcap"/>
    <property type="match status" value="1"/>
</dbReference>
<evidence type="ECO:0000256" key="24">
    <source>
        <dbReference type="ARBA" id="ARBA00048548"/>
    </source>
</evidence>
<dbReference type="EC" id="2.7.7.88" evidence="3"/>
<keyword evidence="5" id="KW-0489">Methyltransferase</keyword>
<sequence length="2172" mass="250008">MDRQKRTYHQYSRHVTNALAPDKIEFYRNHPKYIKKRFPTLSPSWFIDLRSGIHNKVTIFPWIEAYIRAHEPVIDRLFSDAWKKIWMTVGSSLELQMCSLTNGLSNQSFDMYTNILNQLSVSEDLQLAAKTKAFIINLHREIEVESEKGAHGFVLPSLPNIEFIGDLIVLHEFPGGPIIITYQMLVNCMDKLEARFSWLFYILYRNIHPSQDKFNTLALFNNIYHILEDAYLKAGNESIRIFKLLEPLLVGISLQHLDPETHDHDFGELIRVSIKDDYPQLQIYIESVWRIGHDYLNKVGPQGIPYLIEQYGQEKLHNYPIVSISGGLHKMHKYGTSIRISADQAIRDIASNFKREYFVAYYEKHKVLPKVIDNWRLHPKIRHLINRGKPGSIRECYRIPNEAWFALEFDKNHDFNYYPQISDLLDDKAITPHLDHIYQLFAADALEVMNLRKPYTQENTRLILEILSRPIIDIKAFYDEVERLGHIPKNWAIIQLMAKERELKIEARTFSILTFECRMMASACERNIGDNILPLFKQQSMTLSGSELKHKMDILSTLPDTETHTWIVFHHDLQQWNYTFRSYQQSHIINVLCDLFGVNHYRYLMNIFTDSMLFSANKFTPPGFPGEFTTWDTHAGGNQGILQKLWTLITIVVIRNVMHLMDLDHRLTGSGDNQVLFVRLIKNPQLSEMINLIKIRLKEAFEDIGLALKLEETWTSRDLVCYQRKYYYKGILVPGGIKVSARAFSGSGDIQAGINSVVTTAINGGMGLTDQHSDPILGPAFAYIEIFTNLLMHKDWSKYIPREYQSLTVLSMLSSDFGFLPFIQLTGFLYAGHQDTLSESLALLKFIWDKKPEWRTWIVGALHFDIGSQDLTSKLQLVLDPTSINIDRPKLPEALVKDKVEEYLLDPSNVRNQQLRLMFSCSKKEDQLALAKELLNIRPLNLALIHSLFECSHIGSLLGTFSRFNKISSLVRLIGLNKTGNLESCFTHQVRRMDKANLLYFSRRLKQRVIYRDNFIDELVSQDPTAYNRFCIVNGLHHQCTFSARLFLISLTYGLGTEFVTGPYTPAPLEQLEFHDGGIPEEHSSCLIVNPSYNIPDSLLEMEQNRGAYNLYIGSRTADPVRSIKLTTLDGVEAGTAIKTLLKILAWMKSTSSDTNIQEFIVSQLSSRMTGLDKLIPALVPGTAGGCIDHRFGSPGTVMWAFSNSTSILSTWYQITSNHATALQRGEEDRFVFFQQLYHHIYSVLRFCTPYKNRFGVRIRLDHCSYLIPKSQFHSPPLYLPGQASLIDGLVLDNERKNLLQKEATHYLSVMSNTILYKSHGEDILTSVIGHSVAHQISLYSMGLEELNQESHRVEKNQTSINLTLMRKVPLNKLLTSIALHLASAGYFGRRITYRRLAQALHSRSEMGPSGFSIDPFYDVLQAIITSGKLERLIMYSRTSWNWNSKTSLHSLIVPFFKAMSRALDDWIYDNYSILVLVEVRQSQYEYKSLFQFLYYWDKDFKSLIQLNRSLEAVKIIEELNDMDNRLKVLLVTDVGIATEYGRRVLPDAPIQDSVNQIGRPDTPKSSPMDPPSSPPWILIKPDCSSNPETMREAAVELIDGRHTWNLSSKKLFHIAKWNKSSSSGKYKLNELLKRASLTLPDHSGVITLAEGAGSFLSHLLHILPKSLGIYNSKVLPDETPPAMAGLYKPPDLLCPCNISERVINLPEMSSTYGDLCYRRTWAELNTYVKIIATSRPISLLTLDMEYKSGESIIVLQHLIDWVPIWEPANVIVKITLEMLLDEINTWFSMICGYFREHLWLKPSFSNPYSTEVYLILTSYSKSASEERPKSLSTLISAWKLLPVSLTSPRIGHSIVEMLTSNVGRSFCPGYIGEVEWQAISKSTPVLHLLRPKLTYYFNAVYRRFNMQEQLDRTEQIILHSQSFQSQAIRRDFACITRAIILYIRLRGLSPSYMAHQSLLDDIRSHPENLHSLIEGNYPEITTEGDDRHVIQQLGLLLSYKDSLSDPLTVKTLIYWFSISIHDDKFFVFPSSTYQERSRLLQELMSHQLNQQLDTFSFIFKPASFYLINVTLVDYLEMIGWDVCRICAREENLTSLLHDLQWHPRLRGETDNQLVLVSLEDLLIERETRYNHLNHIIIRIIDNNENNLLEYGELALSRSFHEVKVEIYVLHL</sequence>
<accession>A0A1L3KN22</accession>
<evidence type="ECO:0000256" key="4">
    <source>
        <dbReference type="ARBA" id="ARBA00022484"/>
    </source>
</evidence>
<evidence type="ECO:0000256" key="19">
    <source>
        <dbReference type="ARBA" id="ARBA00026099"/>
    </source>
</evidence>
<evidence type="ECO:0000256" key="10">
    <source>
        <dbReference type="ARBA" id="ARBA00022741"/>
    </source>
</evidence>
<dbReference type="PROSITE" id="PS50526">
    <property type="entry name" value="RDRP_SSRNA_NEG_NONSEG"/>
    <property type="match status" value="1"/>
</dbReference>
<proteinExistence type="predicted"/>
<feature type="region of interest" description="Disordered" evidence="25">
    <location>
        <begin position="1553"/>
        <end position="1573"/>
    </location>
</feature>
<feature type="domain" description="Mononegavirus-type SAM-dependent 2'-O-MTase" evidence="27">
    <location>
        <begin position="1617"/>
        <end position="1816"/>
    </location>
</feature>
<keyword evidence="14" id="KW-0693">Viral RNA replication</keyword>
<keyword evidence="4 28" id="KW-0696">RNA-directed RNA polymerase</keyword>
<dbReference type="Pfam" id="PF00946">
    <property type="entry name" value="Mononeg_RNA_pol"/>
    <property type="match status" value="1"/>
</dbReference>
<evidence type="ECO:0000256" key="21">
    <source>
        <dbReference type="ARBA" id="ARBA00031012"/>
    </source>
</evidence>
<comment type="catalytic activity">
    <reaction evidence="22">
        <text>a 5'-end (5'-triphosphoguanosine)-adenylyl-adenylyl-cytidylyl-adenosine in mRNA + S-adenosyl-L-methionine = a 5'-end (5'-triphosphoguanosine)-(2'-O-methyladenylyl)-adenylyl-cytidylyl-adenosine in mRNA + S-adenosyl-L-homocysteine + H(+)</text>
        <dbReference type="Rhea" id="RHEA:65380"/>
        <dbReference type="Rhea" id="RHEA-COMP:16797"/>
        <dbReference type="Rhea" id="RHEA-COMP:16801"/>
        <dbReference type="ChEBI" id="CHEBI:15378"/>
        <dbReference type="ChEBI" id="CHEBI:57856"/>
        <dbReference type="ChEBI" id="CHEBI:59789"/>
        <dbReference type="ChEBI" id="CHEBI:156482"/>
        <dbReference type="ChEBI" id="CHEBI:156484"/>
    </reaction>
</comment>
<comment type="catalytic activity">
    <reaction evidence="17">
        <text>a 5'-end triphospho-adenylyl-adenylyl-cytidylyl-adenosine in mRNA + GDP + H(+) = a 5'-end (5'-triphosphoguanosine)-adenylyl-adenylyl-cytidylyl-adenosine in mRNA + diphosphate</text>
        <dbReference type="Rhea" id="RHEA:65436"/>
        <dbReference type="Rhea" id="RHEA-COMP:16797"/>
        <dbReference type="Rhea" id="RHEA-COMP:16799"/>
        <dbReference type="ChEBI" id="CHEBI:15378"/>
        <dbReference type="ChEBI" id="CHEBI:33019"/>
        <dbReference type="ChEBI" id="CHEBI:58189"/>
        <dbReference type="ChEBI" id="CHEBI:156484"/>
        <dbReference type="ChEBI" id="CHEBI:156503"/>
        <dbReference type="EC" id="2.7.7.88"/>
    </reaction>
</comment>
<organism evidence="28 29">
    <name type="scientific">Hubei rhabdo-like virus 6</name>
    <dbReference type="NCBI Taxonomy" id="1923190"/>
    <lineage>
        <taxon>Viruses</taxon>
        <taxon>Riboviria</taxon>
        <taxon>Orthornavirae</taxon>
        <taxon>Negarnaviricota</taxon>
        <taxon>Haploviricotina</taxon>
        <taxon>Monjiviricetes</taxon>
        <taxon>Mononegavirales</taxon>
        <taxon>Artoviridae</taxon>
        <taxon>Peropuvirus</taxon>
        <taxon>Peropuvirus hubeiense</taxon>
    </lineage>
</organism>
<comment type="catalytic activity">
    <reaction evidence="24">
        <text>GTP + H2O = GDP + phosphate + H(+)</text>
        <dbReference type="Rhea" id="RHEA:19669"/>
        <dbReference type="ChEBI" id="CHEBI:15377"/>
        <dbReference type="ChEBI" id="CHEBI:15378"/>
        <dbReference type="ChEBI" id="CHEBI:37565"/>
        <dbReference type="ChEBI" id="CHEBI:43474"/>
        <dbReference type="ChEBI" id="CHEBI:58189"/>
    </reaction>
</comment>
<dbReference type="GO" id="GO:0003968">
    <property type="term" value="F:RNA-directed RNA polymerase activity"/>
    <property type="evidence" value="ECO:0007669"/>
    <property type="project" value="UniProtKB-KW"/>
</dbReference>
<evidence type="ECO:0000256" key="2">
    <source>
        <dbReference type="ARBA" id="ARBA00012494"/>
    </source>
</evidence>
<evidence type="ECO:0000256" key="20">
    <source>
        <dbReference type="ARBA" id="ARBA00030436"/>
    </source>
</evidence>
<comment type="subcellular location">
    <subcellularLocation>
        <location evidence="1">Virion</location>
    </subcellularLocation>
</comment>
<dbReference type="GO" id="GO:0016787">
    <property type="term" value="F:hydrolase activity"/>
    <property type="evidence" value="ECO:0007669"/>
    <property type="project" value="UniProtKB-KW"/>
</dbReference>
<keyword evidence="29" id="KW-1185">Reference proteome</keyword>
<keyword evidence="6" id="KW-0507">mRNA processing</keyword>
<keyword evidence="16" id="KW-0511">Multifunctional enzyme</keyword>
<evidence type="ECO:0000256" key="11">
    <source>
        <dbReference type="ARBA" id="ARBA00022801"/>
    </source>
</evidence>